<sequence length="74" mass="8423">MMEGGHAGNINAIVPPHRFLLFETENSLMLVKTPSFGTSPSSILKERLRFVIKRSFPRELGIRPDKLLRERSMA</sequence>
<protein>
    <submittedName>
        <fullName evidence="1">Uncharacterized protein</fullName>
    </submittedName>
</protein>
<reference evidence="1" key="1">
    <citation type="submission" date="2022-12" db="EMBL/GenBank/DDBJ databases">
        <title>Draft genome assemblies for two species of Escallonia (Escalloniales).</title>
        <authorList>
            <person name="Chanderbali A."/>
            <person name="Dervinis C."/>
            <person name="Anghel I."/>
            <person name="Soltis D."/>
            <person name="Soltis P."/>
            <person name="Zapata F."/>
        </authorList>
    </citation>
    <scope>NUCLEOTIDE SEQUENCE</scope>
    <source>
        <strain evidence="1">UCBG64.0493</strain>
        <tissue evidence="1">Leaf</tissue>
    </source>
</reference>
<evidence type="ECO:0000313" key="2">
    <source>
        <dbReference type="Proteomes" id="UP001188597"/>
    </source>
</evidence>
<comment type="caution">
    <text evidence="1">The sequence shown here is derived from an EMBL/GenBank/DDBJ whole genome shotgun (WGS) entry which is preliminary data.</text>
</comment>
<name>A0AA88UZS8_9ASTE</name>
<accession>A0AA88UZS8</accession>
<keyword evidence="2" id="KW-1185">Reference proteome</keyword>
<dbReference type="AlphaFoldDB" id="A0AA88UZS8"/>
<dbReference type="EMBL" id="JAVXUP010003574">
    <property type="protein sequence ID" value="KAK2998598.1"/>
    <property type="molecule type" value="Genomic_DNA"/>
</dbReference>
<gene>
    <name evidence="1" type="ORF">RJ639_024418</name>
</gene>
<dbReference type="Proteomes" id="UP001188597">
    <property type="component" value="Unassembled WGS sequence"/>
</dbReference>
<proteinExistence type="predicted"/>
<organism evidence="1 2">
    <name type="scientific">Escallonia herrerae</name>
    <dbReference type="NCBI Taxonomy" id="1293975"/>
    <lineage>
        <taxon>Eukaryota</taxon>
        <taxon>Viridiplantae</taxon>
        <taxon>Streptophyta</taxon>
        <taxon>Embryophyta</taxon>
        <taxon>Tracheophyta</taxon>
        <taxon>Spermatophyta</taxon>
        <taxon>Magnoliopsida</taxon>
        <taxon>eudicotyledons</taxon>
        <taxon>Gunneridae</taxon>
        <taxon>Pentapetalae</taxon>
        <taxon>asterids</taxon>
        <taxon>campanulids</taxon>
        <taxon>Escalloniales</taxon>
        <taxon>Escalloniaceae</taxon>
        <taxon>Escallonia</taxon>
    </lineage>
</organism>
<evidence type="ECO:0000313" key="1">
    <source>
        <dbReference type="EMBL" id="KAK2998598.1"/>
    </source>
</evidence>